<keyword evidence="2" id="KW-1185">Reference proteome</keyword>
<organism evidence="1 2">
    <name type="scientific">Vermiconidia calcicola</name>
    <dbReference type="NCBI Taxonomy" id="1690605"/>
    <lineage>
        <taxon>Eukaryota</taxon>
        <taxon>Fungi</taxon>
        <taxon>Dikarya</taxon>
        <taxon>Ascomycota</taxon>
        <taxon>Pezizomycotina</taxon>
        <taxon>Dothideomycetes</taxon>
        <taxon>Dothideomycetidae</taxon>
        <taxon>Mycosphaerellales</taxon>
        <taxon>Extremaceae</taxon>
        <taxon>Vermiconidia</taxon>
    </lineage>
</organism>
<comment type="caution">
    <text evidence="1">The sequence shown here is derived from an EMBL/GenBank/DDBJ whole genome shotgun (WGS) entry which is preliminary data.</text>
</comment>
<sequence length="646" mass="72171">MGITGLWDILGNGEVWSIADYAAYFYKTYQRPLRIAVDEAGWRFTLTPQQVEKIKEGEPAANPIEKVVLWRILRLLKLNIQLIFINDGPHRPWKRNKRGGGRVDYELTRVTHQLLDRLGVAHHQAPGEAEAECARLQALGVVDAVWSDDGDALMFGCTTLINQHKAGKDRIKDQIRVYKAEAIMEKHDLDSDSLVLFAVLSGGDYKTEGLKNCGPKTAALLAKRGVGLASQLRHASQRDLPAWRAMLNETLTRFGKWIEIPQDFPNFKALGHYRGPTLSTPEQLHNLRGLKHGWDRQIDQVKLRVMLRQRFNFTTREFLKHIVPVFLTRALARATPEQKEENLPLSIQLKRTRKRKEDDETPEKAEVKITFSPIPLVEVDLRQQPPDEDWSVLAGKDGNPYDPTQKVECEILTCFVEHGLPNGLHDVSPVPLIKRKRKSTDEDTEVSPPPKKQRSQSASEQSMNRSQDVMQDVLSNNPSIQPSAPPKQRGKQRNSEVSKASNGDSKASKLRQSKREKDPPAPPASPPPPIFKPPRAIPPWLTDVVDLATEGSNSEADDGIDRTAVSNLDIQPVDSALPQYNQAPTASQAMAPGEPISREALRALRSSSMLPRPTAEAKNSAAPQSTLECSLSRPIKSKISEVIDLT</sequence>
<accession>A0ACC3MZP3</accession>
<evidence type="ECO:0000313" key="2">
    <source>
        <dbReference type="Proteomes" id="UP001281147"/>
    </source>
</evidence>
<gene>
    <name evidence="1" type="ORF">LTR37_012323</name>
</gene>
<proteinExistence type="predicted"/>
<dbReference type="EMBL" id="JAUTXU010000113">
    <property type="protein sequence ID" value="KAK3707154.1"/>
    <property type="molecule type" value="Genomic_DNA"/>
</dbReference>
<name>A0ACC3MZP3_9PEZI</name>
<dbReference type="Proteomes" id="UP001281147">
    <property type="component" value="Unassembled WGS sequence"/>
</dbReference>
<protein>
    <submittedName>
        <fullName evidence="1">Uncharacterized protein</fullName>
    </submittedName>
</protein>
<evidence type="ECO:0000313" key="1">
    <source>
        <dbReference type="EMBL" id="KAK3707154.1"/>
    </source>
</evidence>
<reference evidence="1" key="1">
    <citation type="submission" date="2023-07" db="EMBL/GenBank/DDBJ databases">
        <title>Black Yeasts Isolated from many extreme environments.</title>
        <authorList>
            <person name="Coleine C."/>
            <person name="Stajich J.E."/>
            <person name="Selbmann L."/>
        </authorList>
    </citation>
    <scope>NUCLEOTIDE SEQUENCE</scope>
    <source>
        <strain evidence="1">CCFEE 5714</strain>
    </source>
</reference>